<gene>
    <name evidence="2" type="ORF">CSTERTH_08390</name>
</gene>
<feature type="domain" description="Transglycosylase SLT" evidence="1">
    <location>
        <begin position="459"/>
        <end position="566"/>
    </location>
</feature>
<protein>
    <submittedName>
        <fullName evidence="2">Lytic transglycosylase</fullName>
    </submittedName>
</protein>
<dbReference type="SUPFAM" id="SSF53955">
    <property type="entry name" value="Lysozyme-like"/>
    <property type="match status" value="1"/>
</dbReference>
<dbReference type="OrthoDB" id="9815002at2"/>
<dbReference type="PANTHER" id="PTHR37423">
    <property type="entry name" value="SOLUBLE LYTIC MUREIN TRANSGLYCOSYLASE-RELATED"/>
    <property type="match status" value="1"/>
</dbReference>
<dbReference type="SUPFAM" id="SSF48452">
    <property type="entry name" value="TPR-like"/>
    <property type="match status" value="2"/>
</dbReference>
<evidence type="ECO:0000313" key="3">
    <source>
        <dbReference type="Proteomes" id="UP000092971"/>
    </source>
</evidence>
<dbReference type="EMBL" id="CP014672">
    <property type="protein sequence ID" value="ANW99044.1"/>
    <property type="molecule type" value="Genomic_DNA"/>
</dbReference>
<dbReference type="InterPro" id="IPR023346">
    <property type="entry name" value="Lysozyme-like_dom_sf"/>
</dbReference>
<accession>A0A1B1YE50</accession>
<evidence type="ECO:0000313" key="2">
    <source>
        <dbReference type="EMBL" id="ANW99044.1"/>
    </source>
</evidence>
<dbReference type="Pfam" id="PF14559">
    <property type="entry name" value="TPR_19"/>
    <property type="match status" value="1"/>
</dbReference>
<dbReference type="PANTHER" id="PTHR37423:SF2">
    <property type="entry name" value="MEMBRANE-BOUND LYTIC MUREIN TRANSGLYCOSYLASE C"/>
    <property type="match status" value="1"/>
</dbReference>
<dbReference type="Pfam" id="PF01464">
    <property type="entry name" value="SLT"/>
    <property type="match status" value="1"/>
</dbReference>
<dbReference type="CDD" id="cd16896">
    <property type="entry name" value="LT_Slt70-like"/>
    <property type="match status" value="1"/>
</dbReference>
<name>A0A1B1YE50_THEST</name>
<dbReference type="Gene3D" id="1.10.530.10">
    <property type="match status" value="1"/>
</dbReference>
<organism evidence="2 3">
    <name type="scientific">Thermoclostridium stercorarium subsp. thermolacticum DSM 2910</name>
    <dbReference type="NCBI Taxonomy" id="1121336"/>
    <lineage>
        <taxon>Bacteria</taxon>
        <taxon>Bacillati</taxon>
        <taxon>Bacillota</taxon>
        <taxon>Clostridia</taxon>
        <taxon>Eubacteriales</taxon>
        <taxon>Oscillospiraceae</taxon>
        <taxon>Thermoclostridium</taxon>
    </lineage>
</organism>
<dbReference type="InterPro" id="IPR011990">
    <property type="entry name" value="TPR-like_helical_dom_sf"/>
</dbReference>
<dbReference type="AlphaFoldDB" id="A0A1B1YE50"/>
<reference evidence="2 3" key="1">
    <citation type="submission" date="2016-02" db="EMBL/GenBank/DDBJ databases">
        <title>Comparison of Clostridium stercorarium subspecies using comparative genomics and transcriptomics.</title>
        <authorList>
            <person name="Schellenberg J."/>
            <person name="Thallinger G."/>
            <person name="Levin D.B."/>
            <person name="Zhang X."/>
            <person name="Alvare G."/>
            <person name="Fristensky B."/>
            <person name="Sparling R."/>
        </authorList>
    </citation>
    <scope>NUCLEOTIDE SEQUENCE [LARGE SCALE GENOMIC DNA]</scope>
    <source>
        <strain evidence="2 3">DSM 2910</strain>
    </source>
</reference>
<dbReference type="InterPro" id="IPR008258">
    <property type="entry name" value="Transglycosylase_SLT_dom_1"/>
</dbReference>
<evidence type="ECO:0000259" key="1">
    <source>
        <dbReference type="Pfam" id="PF01464"/>
    </source>
</evidence>
<dbReference type="Proteomes" id="UP000092971">
    <property type="component" value="Chromosome"/>
</dbReference>
<dbReference type="Gene3D" id="1.25.40.10">
    <property type="entry name" value="Tetratricopeptide repeat domain"/>
    <property type="match status" value="1"/>
</dbReference>
<dbReference type="RefSeq" id="WP_015359394.1">
    <property type="nucleotide sequence ID" value="NZ_CP014672.1"/>
</dbReference>
<proteinExistence type="predicted"/>
<sequence length="603" mass="68399">MRRKITTGLLFLIPVLVLVLMHTTGIQNKPVDGGNYEYYEWESLEGIASVPVTVMPAYTEFPGISELLAELETGIKTAKDEVLQILAKEENALGYYSNLILANRSEKEGKDASEYYRTALELYYTEEIHFKLAEHLLKNGKLSEAEKEYLLLLPNEKALDVLMAMKTAPEKICEAYASQKEWEALRKFLTMVFENNPAENDNITLMKYYAQALFEQGDYKSALPFYKKLYGLDNSDQSIAWLYARCMEAVGQTSAAVKLYSVMGEKGAYRLGLILQKQGKALEAADAFAGSNEAVSLWHAARIWDNAGMIEKALETYTRIASIASMYQDDAAYRAYILSKRLGNDDVDKFLDVLSFHPAWMDRIGEKPVMPELTELNYHVPEYLKQAEIYEAEGFLDAAAIEVAIGSKTTTLEEKLALGDWYLKRGQYYNAILWGIRSLSEQPTRRGYELAYPQLFEKYVIKEAEEYKLDPALIWAVIREESHFRYDAVSKAGAIGLMQIMPATGKDIASRMGLSITDNDLFKPEINIMLGAFYINSMMNMFNGDIDKALAAYNGGPGNVKKWLESGLMTSEEDFPTAISFSETQEYVTKVRNAYFIYKWLYK</sequence>